<keyword evidence="12" id="KW-1267">Proteomics identification</keyword>
<sequence length="490" mass="55054">MAASWRAVALAVAAVGWLLAGAARAFPAEDLVARLPGQPPVTFRQFAGYVDVDAKAGRSLFYYFAEAREDAAAKPLTLWLNGGPGCSSVGGGAFTELGPFYPRGDGRGLRLNKKSWNRASNLLFVESPAGVGWSYSNTSSDYSTGDVRTAHDMYQFLLGWYAKFPEYRSRALFLTGESYAGHYIPQLADVLITHNEKSKGFKFNIKGVAIGNPLLKLDRDVPATYEYFWSHGMISDEIFLAISHSCDFEDYTFNDPHNESKSCNDAIAEANSVVGDYVNNYDVILDVCYPSIVMQELRLREYATKISIGVDVCMSYERFFYFNLPEVQQALHANRTHLKHHWSMCSEFWLSSQCQTLTRVICTIMCQYPELQQHRRQHQHTAYTSKNRRAQDTTLGVQRRPRLRRALAGHPNPCARARSRHGAACHRPLQHLVPQRPGWRVGDGVWQLPDLRHSARCVSHGALCTARPGSRAVSIHCTRTKTTEHDESTH</sequence>
<dbReference type="Gramene" id="Zm00001eb168520_T001">
    <property type="protein sequence ID" value="Zm00001eb168520_P001"/>
    <property type="gene ID" value="Zm00001eb168520"/>
</dbReference>
<evidence type="ECO:0000256" key="9">
    <source>
        <dbReference type="RuleBase" id="RU361156"/>
    </source>
</evidence>
<dbReference type="PROSITE" id="PS00131">
    <property type="entry name" value="CARBOXYPEPT_SER_SER"/>
    <property type="match status" value="1"/>
</dbReference>
<dbReference type="EC" id="3.4.16.-" evidence="9"/>
<evidence type="ECO:0000256" key="1">
    <source>
        <dbReference type="ARBA" id="ARBA00004613"/>
    </source>
</evidence>
<dbReference type="EnsemblPlants" id="Zm00001eb168520_T001">
    <property type="protein sequence ID" value="Zm00001eb168520_P001"/>
    <property type="gene ID" value="Zm00001eb168520"/>
</dbReference>
<evidence type="ECO:0000256" key="6">
    <source>
        <dbReference type="ARBA" id="ARBA00022801"/>
    </source>
</evidence>
<evidence type="ECO:0000256" key="8">
    <source>
        <dbReference type="ARBA" id="ARBA00023180"/>
    </source>
</evidence>
<dbReference type="PRINTS" id="PR00724">
    <property type="entry name" value="CRBOXYPTASEC"/>
</dbReference>
<accession>A0A804NL03</accession>
<dbReference type="RefSeq" id="XP_008677381.1">
    <property type="nucleotide sequence ID" value="XM_008679159.2"/>
</dbReference>
<dbReference type="FunFam" id="3.40.50.1820:FF:000030">
    <property type="entry name" value="Carboxypeptidase"/>
    <property type="match status" value="1"/>
</dbReference>
<keyword evidence="8" id="KW-0325">Glycoprotein</keyword>
<dbReference type="OrthoDB" id="443318at2759"/>
<dbReference type="Proteomes" id="UP000007305">
    <property type="component" value="Chromosome 4"/>
</dbReference>
<evidence type="ECO:0000256" key="4">
    <source>
        <dbReference type="ARBA" id="ARBA00022645"/>
    </source>
</evidence>
<keyword evidence="6 9" id="KW-0378">Hydrolase</keyword>
<dbReference type="AlphaFoldDB" id="A0A804NL03"/>
<keyword evidence="4 9" id="KW-0121">Carboxypeptidase</keyword>
<dbReference type="Gene3D" id="3.40.50.1820">
    <property type="entry name" value="alpha/beta hydrolase"/>
    <property type="match status" value="1"/>
</dbReference>
<reference evidence="10" key="3">
    <citation type="submission" date="2021-05" db="UniProtKB">
        <authorList>
            <consortium name="EnsemblPlants"/>
        </authorList>
    </citation>
    <scope>IDENTIFICATION</scope>
    <source>
        <strain evidence="10">cv. B73</strain>
    </source>
</reference>
<keyword evidence="9" id="KW-0645">Protease</keyword>
<evidence type="ECO:0000256" key="2">
    <source>
        <dbReference type="ARBA" id="ARBA00009431"/>
    </source>
</evidence>
<dbReference type="PANTHER" id="PTHR11802:SF20">
    <property type="entry name" value="SERINE CARBOXYPEPTIDASE-LIKE 41-RELATED"/>
    <property type="match status" value="1"/>
</dbReference>
<dbReference type="GO" id="GO:0005576">
    <property type="term" value="C:extracellular region"/>
    <property type="evidence" value="ECO:0007669"/>
    <property type="project" value="UniProtKB-SubCell"/>
</dbReference>
<feature type="signal peptide" evidence="9">
    <location>
        <begin position="1"/>
        <end position="25"/>
    </location>
</feature>
<dbReference type="GeneID" id="100285494"/>
<keyword evidence="3" id="KW-0964">Secreted</keyword>
<feature type="chain" id="PRO_5033092675" description="Carboxypeptidase" evidence="9">
    <location>
        <begin position="26"/>
        <end position="490"/>
    </location>
</feature>
<dbReference type="PANTHER" id="PTHR11802">
    <property type="entry name" value="SERINE PROTEASE FAMILY S10 SERINE CARBOXYPEPTIDASE"/>
    <property type="match status" value="1"/>
</dbReference>
<dbReference type="Gene3D" id="6.10.250.940">
    <property type="match status" value="1"/>
</dbReference>
<name>A0A804NL03_MAIZE</name>
<evidence type="ECO:0007829" key="12">
    <source>
        <dbReference type="PeptideAtlas" id="A0A804NL03"/>
    </source>
</evidence>
<dbReference type="InterPro" id="IPR018202">
    <property type="entry name" value="Ser_caboxypep_ser_AS"/>
</dbReference>
<dbReference type="GO" id="GO:0004185">
    <property type="term" value="F:serine-type carboxypeptidase activity"/>
    <property type="evidence" value="ECO:0000318"/>
    <property type="project" value="GO_Central"/>
</dbReference>
<dbReference type="Pfam" id="PF00450">
    <property type="entry name" value="Peptidase_S10"/>
    <property type="match status" value="1"/>
</dbReference>
<reference evidence="11" key="1">
    <citation type="journal article" date="2009" name="Science">
        <title>The B73 maize genome: complexity, diversity, and dynamics.</title>
        <authorList>
            <person name="Schnable P.S."/>
            <person name="Ware D."/>
            <person name="Fulton R.S."/>
            <person name="Stein J.C."/>
            <person name="Wei F."/>
            <person name="Pasternak S."/>
            <person name="Liang C."/>
            <person name="Zhang J."/>
            <person name="Fulton L."/>
            <person name="Graves T.A."/>
            <person name="Minx P."/>
            <person name="Reily A.D."/>
            <person name="Courtney L."/>
            <person name="Kruchowski S.S."/>
            <person name="Tomlinson C."/>
            <person name="Strong C."/>
            <person name="Delehaunty K."/>
            <person name="Fronick C."/>
            <person name="Courtney B."/>
            <person name="Rock S.M."/>
            <person name="Belter E."/>
            <person name="Du F."/>
            <person name="Kim K."/>
            <person name="Abbott R.M."/>
            <person name="Cotton M."/>
            <person name="Levy A."/>
            <person name="Marchetto P."/>
            <person name="Ochoa K."/>
            <person name="Jackson S.M."/>
            <person name="Gillam B."/>
            <person name="Chen W."/>
            <person name="Yan L."/>
            <person name="Higginbotham J."/>
            <person name="Cardenas M."/>
            <person name="Waligorski J."/>
            <person name="Applebaum E."/>
            <person name="Phelps L."/>
            <person name="Falcone J."/>
            <person name="Kanchi K."/>
            <person name="Thane T."/>
            <person name="Scimone A."/>
            <person name="Thane N."/>
            <person name="Henke J."/>
            <person name="Wang T."/>
            <person name="Ruppert J."/>
            <person name="Shah N."/>
            <person name="Rotter K."/>
            <person name="Hodges J."/>
            <person name="Ingenthron E."/>
            <person name="Cordes M."/>
            <person name="Kohlberg S."/>
            <person name="Sgro J."/>
            <person name="Delgado B."/>
            <person name="Mead K."/>
            <person name="Chinwalla A."/>
            <person name="Leonard S."/>
            <person name="Crouse K."/>
            <person name="Collura K."/>
            <person name="Kudrna D."/>
            <person name="Currie J."/>
            <person name="He R."/>
            <person name="Angelova A."/>
            <person name="Rajasekar S."/>
            <person name="Mueller T."/>
            <person name="Lomeli R."/>
            <person name="Scara G."/>
            <person name="Ko A."/>
            <person name="Delaney K."/>
            <person name="Wissotski M."/>
            <person name="Lopez G."/>
            <person name="Campos D."/>
            <person name="Braidotti M."/>
            <person name="Ashley E."/>
            <person name="Golser W."/>
            <person name="Kim H."/>
            <person name="Lee S."/>
            <person name="Lin J."/>
            <person name="Dujmic Z."/>
            <person name="Kim W."/>
            <person name="Talag J."/>
            <person name="Zuccolo A."/>
            <person name="Fan C."/>
            <person name="Sebastian A."/>
            <person name="Kramer M."/>
            <person name="Spiegel L."/>
            <person name="Nascimento L."/>
            <person name="Zutavern T."/>
            <person name="Miller B."/>
            <person name="Ambroise C."/>
            <person name="Muller S."/>
            <person name="Spooner W."/>
            <person name="Narechania A."/>
            <person name="Ren L."/>
            <person name="Wei S."/>
            <person name="Kumari S."/>
            <person name="Faga B."/>
            <person name="Levy M.J."/>
            <person name="McMahan L."/>
            <person name="Van Buren P."/>
            <person name="Vaughn M.W."/>
            <person name="Ying K."/>
            <person name="Yeh C.-T."/>
            <person name="Emrich S.J."/>
            <person name="Jia Y."/>
            <person name="Kalyanaraman A."/>
            <person name="Hsia A.-P."/>
            <person name="Barbazuk W.B."/>
            <person name="Baucom R.S."/>
            <person name="Brutnell T.P."/>
            <person name="Carpita N.C."/>
            <person name="Chaparro C."/>
            <person name="Chia J.-M."/>
            <person name="Deragon J.-M."/>
            <person name="Estill J.C."/>
            <person name="Fu Y."/>
            <person name="Jeddeloh J.A."/>
            <person name="Han Y."/>
            <person name="Lee H."/>
            <person name="Li P."/>
            <person name="Lisch D.R."/>
            <person name="Liu S."/>
            <person name="Liu Z."/>
            <person name="Nagel D.H."/>
            <person name="McCann M.C."/>
            <person name="SanMiguel P."/>
            <person name="Myers A.M."/>
            <person name="Nettleton D."/>
            <person name="Nguyen J."/>
            <person name="Penning B.W."/>
            <person name="Ponnala L."/>
            <person name="Schneider K.L."/>
            <person name="Schwartz D.C."/>
            <person name="Sharma A."/>
            <person name="Soderlund C."/>
            <person name="Springer N.M."/>
            <person name="Sun Q."/>
            <person name="Wang H."/>
            <person name="Waterman M."/>
            <person name="Westerman R."/>
            <person name="Wolfgruber T.K."/>
            <person name="Yang L."/>
            <person name="Yu Y."/>
            <person name="Zhang L."/>
            <person name="Zhou S."/>
            <person name="Zhu Q."/>
            <person name="Bennetzen J.L."/>
            <person name="Dawe R.K."/>
            <person name="Jiang J."/>
            <person name="Jiang N."/>
            <person name="Presting G.G."/>
            <person name="Wessler S.R."/>
            <person name="Aluru S."/>
            <person name="Martienssen R.A."/>
            <person name="Clifton S.W."/>
            <person name="McCombie W.R."/>
            <person name="Wing R.A."/>
            <person name="Wilson R.K."/>
        </authorList>
    </citation>
    <scope>NUCLEOTIDE SEQUENCE [LARGE SCALE GENOMIC DNA]</scope>
    <source>
        <strain evidence="11">cv. B73</strain>
    </source>
</reference>
<proteinExistence type="evidence at protein level"/>
<evidence type="ECO:0000313" key="10">
    <source>
        <dbReference type="EnsemblPlants" id="Zm00001eb168520_P001"/>
    </source>
</evidence>
<reference evidence="10" key="2">
    <citation type="submission" date="2019-07" db="EMBL/GenBank/DDBJ databases">
        <authorList>
            <person name="Seetharam A."/>
            <person name="Woodhouse M."/>
            <person name="Cannon E."/>
        </authorList>
    </citation>
    <scope>NUCLEOTIDE SEQUENCE [LARGE SCALE GENOMIC DNA]</scope>
    <source>
        <strain evidence="10">cv. B73</strain>
    </source>
</reference>
<evidence type="ECO:0000256" key="7">
    <source>
        <dbReference type="ARBA" id="ARBA00023157"/>
    </source>
</evidence>
<dbReference type="InterPro" id="IPR001563">
    <property type="entry name" value="Peptidase_S10"/>
</dbReference>
<keyword evidence="7" id="KW-1015">Disulfide bond</keyword>
<keyword evidence="5 9" id="KW-0732">Signal</keyword>
<dbReference type="InterPro" id="IPR029058">
    <property type="entry name" value="AB_hydrolase_fold"/>
</dbReference>
<keyword evidence="11" id="KW-1185">Reference proteome</keyword>
<evidence type="ECO:0000256" key="5">
    <source>
        <dbReference type="ARBA" id="ARBA00022729"/>
    </source>
</evidence>
<comment type="similarity">
    <text evidence="2 9">Belongs to the peptidase S10 family.</text>
</comment>
<protein>
    <recommendedName>
        <fullName evidence="9">Carboxypeptidase</fullName>
        <ecNumber evidence="9">3.4.16.-</ecNumber>
    </recommendedName>
</protein>
<evidence type="ECO:0000313" key="11">
    <source>
        <dbReference type="Proteomes" id="UP000007305"/>
    </source>
</evidence>
<evidence type="ECO:0000256" key="3">
    <source>
        <dbReference type="ARBA" id="ARBA00022525"/>
    </source>
</evidence>
<dbReference type="SUPFAM" id="SSF53474">
    <property type="entry name" value="alpha/beta-Hydrolases"/>
    <property type="match status" value="1"/>
</dbReference>
<dbReference type="GO" id="GO:0006508">
    <property type="term" value="P:proteolysis"/>
    <property type="evidence" value="ECO:0007669"/>
    <property type="project" value="UniProtKB-KW"/>
</dbReference>
<comment type="subcellular location">
    <subcellularLocation>
        <location evidence="1">Secreted</location>
    </subcellularLocation>
</comment>
<gene>
    <name evidence="10" type="primary">LOC100285494</name>
</gene>
<organism evidence="10 11">
    <name type="scientific">Zea mays</name>
    <name type="common">Maize</name>
    <dbReference type="NCBI Taxonomy" id="4577"/>
    <lineage>
        <taxon>Eukaryota</taxon>
        <taxon>Viridiplantae</taxon>
        <taxon>Streptophyta</taxon>
        <taxon>Embryophyta</taxon>
        <taxon>Tracheophyta</taxon>
        <taxon>Spermatophyta</taxon>
        <taxon>Magnoliopsida</taxon>
        <taxon>Liliopsida</taxon>
        <taxon>Poales</taxon>
        <taxon>Poaceae</taxon>
        <taxon>PACMAD clade</taxon>
        <taxon>Panicoideae</taxon>
        <taxon>Andropogonodae</taxon>
        <taxon>Andropogoneae</taxon>
        <taxon>Tripsacinae</taxon>
        <taxon>Zea</taxon>
    </lineage>
</organism>